<accession>B8KUT3</accession>
<dbReference type="STRING" id="565045.NOR51B_434"/>
<dbReference type="Proteomes" id="UP000004699">
    <property type="component" value="Unassembled WGS sequence"/>
</dbReference>
<sequence>MGWGVDERLWQCAERAGAKRAAQRATVCVTDIRIQGVVVGEQLPGH</sequence>
<keyword evidence="2" id="KW-1185">Reference proteome</keyword>
<protein>
    <submittedName>
        <fullName evidence="1">Uncharacterized protein</fullName>
    </submittedName>
</protein>
<dbReference type="HOGENOM" id="CLU_3185492_0_0_6"/>
<evidence type="ECO:0000313" key="2">
    <source>
        <dbReference type="Proteomes" id="UP000004699"/>
    </source>
</evidence>
<dbReference type="AlphaFoldDB" id="B8KUT3"/>
<proteinExistence type="predicted"/>
<gene>
    <name evidence="1" type="ORF">NOR51B_434</name>
</gene>
<evidence type="ECO:0000313" key="1">
    <source>
        <dbReference type="EMBL" id="EED34497.1"/>
    </source>
</evidence>
<name>B8KUT3_9GAMM</name>
<reference evidence="2" key="1">
    <citation type="journal article" date="2013" name="BMC Microbiol.">
        <title>Taxonomy and evolution of bacteriochlorophyll a-containing members of the OM60/NOR5 clade of marine gammaproteobacteria: description of Luminiphilus syltensis gen. nov., sp. nov., reclassification of Haliea rubra as Pseudohaliea rubra gen. nov., comb. nov., and emendation of Chromatocurvus halotolerans.</title>
        <authorList>
            <person name="Spring S."/>
            <person name="Riedel T."/>
            <person name="Sproer C."/>
            <person name="Yan S."/>
            <person name="Harder J."/>
            <person name="Fuchs B.M."/>
        </authorList>
    </citation>
    <scope>NUCLEOTIDE SEQUENCE [LARGE SCALE GENOMIC DNA]</scope>
    <source>
        <strain evidence="2">NOR51-B</strain>
    </source>
</reference>
<dbReference type="EMBL" id="DS999411">
    <property type="protein sequence ID" value="EED34497.1"/>
    <property type="molecule type" value="Genomic_DNA"/>
</dbReference>
<organism evidence="1 2">
    <name type="scientific">Luminiphilus syltensis NOR5-1B</name>
    <dbReference type="NCBI Taxonomy" id="565045"/>
    <lineage>
        <taxon>Bacteria</taxon>
        <taxon>Pseudomonadati</taxon>
        <taxon>Pseudomonadota</taxon>
        <taxon>Gammaproteobacteria</taxon>
        <taxon>Cellvibrionales</taxon>
        <taxon>Halieaceae</taxon>
        <taxon>Luminiphilus</taxon>
    </lineage>
</organism>